<accession>A0ABS2MPY3</accession>
<dbReference type="PROSITE" id="PS51900">
    <property type="entry name" value="CB"/>
    <property type="match status" value="1"/>
</dbReference>
<comment type="function">
    <text evidence="1">Site-specific tyrosine recombinase, which acts by catalyzing the cutting and rejoining of the recombining DNA molecules.</text>
</comment>
<organism evidence="9 10">
    <name type="scientific">Fusibacter tunisiensis</name>
    <dbReference type="NCBI Taxonomy" id="1008308"/>
    <lineage>
        <taxon>Bacteria</taxon>
        <taxon>Bacillati</taxon>
        <taxon>Bacillota</taxon>
        <taxon>Clostridia</taxon>
        <taxon>Eubacteriales</taxon>
        <taxon>Eubacteriales Family XII. Incertae Sedis</taxon>
        <taxon>Fusibacter</taxon>
    </lineage>
</organism>
<gene>
    <name evidence="9" type="ORF">JOC49_000976</name>
</gene>
<evidence type="ECO:0000256" key="3">
    <source>
        <dbReference type="ARBA" id="ARBA00022908"/>
    </source>
</evidence>
<dbReference type="Gene3D" id="1.10.150.130">
    <property type="match status" value="1"/>
</dbReference>
<evidence type="ECO:0000256" key="6">
    <source>
        <dbReference type="PROSITE-ProRule" id="PRU01248"/>
    </source>
</evidence>
<evidence type="ECO:0000259" key="8">
    <source>
        <dbReference type="PROSITE" id="PS51900"/>
    </source>
</evidence>
<dbReference type="Pfam" id="PF02899">
    <property type="entry name" value="Phage_int_SAM_1"/>
    <property type="match status" value="1"/>
</dbReference>
<dbReference type="EMBL" id="JAFBDT010000005">
    <property type="protein sequence ID" value="MBM7561456.1"/>
    <property type="molecule type" value="Genomic_DNA"/>
</dbReference>
<dbReference type="InterPro" id="IPR010998">
    <property type="entry name" value="Integrase_recombinase_N"/>
</dbReference>
<comment type="caution">
    <text evidence="9">The sequence shown here is derived from an EMBL/GenBank/DDBJ whole genome shotgun (WGS) entry which is preliminary data.</text>
</comment>
<dbReference type="InterPro" id="IPR013762">
    <property type="entry name" value="Integrase-like_cat_sf"/>
</dbReference>
<keyword evidence="3" id="KW-0229">DNA integration</keyword>
<evidence type="ECO:0000259" key="7">
    <source>
        <dbReference type="PROSITE" id="PS51898"/>
    </source>
</evidence>
<evidence type="ECO:0000256" key="5">
    <source>
        <dbReference type="ARBA" id="ARBA00023172"/>
    </source>
</evidence>
<feature type="domain" description="Core-binding (CB)" evidence="8">
    <location>
        <begin position="1"/>
        <end position="88"/>
    </location>
</feature>
<dbReference type="Gene3D" id="1.10.443.10">
    <property type="entry name" value="Intergrase catalytic core"/>
    <property type="match status" value="1"/>
</dbReference>
<dbReference type="InterPro" id="IPR044068">
    <property type="entry name" value="CB"/>
</dbReference>
<evidence type="ECO:0000313" key="9">
    <source>
        <dbReference type="EMBL" id="MBM7561456.1"/>
    </source>
</evidence>
<keyword evidence="10" id="KW-1185">Reference proteome</keyword>
<evidence type="ECO:0000256" key="2">
    <source>
        <dbReference type="ARBA" id="ARBA00008857"/>
    </source>
</evidence>
<feature type="domain" description="Tyr recombinase" evidence="7">
    <location>
        <begin position="109"/>
        <end position="286"/>
    </location>
</feature>
<dbReference type="Proteomes" id="UP000767854">
    <property type="component" value="Unassembled WGS sequence"/>
</dbReference>
<dbReference type="InterPro" id="IPR050090">
    <property type="entry name" value="Tyrosine_recombinase_XerCD"/>
</dbReference>
<dbReference type="PROSITE" id="PS51898">
    <property type="entry name" value="TYR_RECOMBINASE"/>
    <property type="match status" value="1"/>
</dbReference>
<keyword evidence="4 6" id="KW-0238">DNA-binding</keyword>
<evidence type="ECO:0000256" key="4">
    <source>
        <dbReference type="ARBA" id="ARBA00023125"/>
    </source>
</evidence>
<dbReference type="SUPFAM" id="SSF56349">
    <property type="entry name" value="DNA breaking-rejoining enzymes"/>
    <property type="match status" value="1"/>
</dbReference>
<sequence length="290" mass="33516">MLLSEAIERFNDYLYSIDRSPLTAERYVRDMTFMRKFFEEKANGPVFVEDITEDDLEDLLRYLKEKGFAPNSRSRYFYTLRSFYKFASKKDIVIKDIAANMETIKLPKKERNYLTEEEVDRVVAEVHNPIIKTIVIFLYNTGLRISECRNLKLDDVDFEKKVIRVIEGKNKKDRIVPINNQLYSLLKDYLDNVRDAPESDYFFATSRSGKKSISYPHICLSLSTAAEKSGIKKQVSCHVLRHSFASTLVKKKVGLVEIQKLLGHSNLAVTSIYTHTNLEALTEAVNTLNS</sequence>
<protein>
    <submittedName>
        <fullName evidence="9">Site-specific recombinase XerD</fullName>
    </submittedName>
</protein>
<dbReference type="PANTHER" id="PTHR30349">
    <property type="entry name" value="PHAGE INTEGRASE-RELATED"/>
    <property type="match status" value="1"/>
</dbReference>
<name>A0ABS2MPY3_9FIRM</name>
<evidence type="ECO:0000313" key="10">
    <source>
        <dbReference type="Proteomes" id="UP000767854"/>
    </source>
</evidence>
<dbReference type="PANTHER" id="PTHR30349:SF41">
    <property type="entry name" value="INTEGRASE_RECOMBINASE PROTEIN MJ0367-RELATED"/>
    <property type="match status" value="1"/>
</dbReference>
<proteinExistence type="inferred from homology"/>
<comment type="similarity">
    <text evidence="2">Belongs to the 'phage' integrase family.</text>
</comment>
<dbReference type="RefSeq" id="WP_204662981.1">
    <property type="nucleotide sequence ID" value="NZ_JAFBDT010000005.1"/>
</dbReference>
<dbReference type="InterPro" id="IPR002104">
    <property type="entry name" value="Integrase_catalytic"/>
</dbReference>
<keyword evidence="5" id="KW-0233">DNA recombination</keyword>
<dbReference type="InterPro" id="IPR011010">
    <property type="entry name" value="DNA_brk_join_enz"/>
</dbReference>
<dbReference type="Pfam" id="PF00589">
    <property type="entry name" value="Phage_integrase"/>
    <property type="match status" value="1"/>
</dbReference>
<reference evidence="9 10" key="1">
    <citation type="submission" date="2021-01" db="EMBL/GenBank/DDBJ databases">
        <title>Genomic Encyclopedia of Type Strains, Phase IV (KMG-IV): sequencing the most valuable type-strain genomes for metagenomic binning, comparative biology and taxonomic classification.</title>
        <authorList>
            <person name="Goeker M."/>
        </authorList>
    </citation>
    <scope>NUCLEOTIDE SEQUENCE [LARGE SCALE GENOMIC DNA]</scope>
    <source>
        <strain evidence="9 10">DSM 24436</strain>
    </source>
</reference>
<dbReference type="InterPro" id="IPR004107">
    <property type="entry name" value="Integrase_SAM-like_N"/>
</dbReference>
<evidence type="ECO:0000256" key="1">
    <source>
        <dbReference type="ARBA" id="ARBA00003283"/>
    </source>
</evidence>